<feature type="transmembrane region" description="Helical" evidence="3">
    <location>
        <begin position="421"/>
        <end position="441"/>
    </location>
</feature>
<dbReference type="Proteomes" id="UP000260649">
    <property type="component" value="Unassembled WGS sequence"/>
</dbReference>
<keyword evidence="5" id="KW-1185">Reference proteome</keyword>
<feature type="transmembrane region" description="Helical" evidence="3">
    <location>
        <begin position="113"/>
        <end position="132"/>
    </location>
</feature>
<dbReference type="InterPro" id="IPR036259">
    <property type="entry name" value="MFS_trans_sf"/>
</dbReference>
<dbReference type="InterPro" id="IPR011701">
    <property type="entry name" value="MFS"/>
</dbReference>
<dbReference type="SUPFAM" id="SSF103473">
    <property type="entry name" value="MFS general substrate transporter"/>
    <property type="match status" value="1"/>
</dbReference>
<feature type="transmembrane region" description="Helical" evidence="3">
    <location>
        <begin position="272"/>
        <end position="292"/>
    </location>
</feature>
<feature type="compositionally biased region" description="Basic and acidic residues" evidence="2">
    <location>
        <begin position="79"/>
        <end position="93"/>
    </location>
</feature>
<feature type="transmembrane region" description="Helical" evidence="3">
    <location>
        <begin position="360"/>
        <end position="383"/>
    </location>
</feature>
<gene>
    <name evidence="4" type="ORF">DV520_01620</name>
</gene>
<feature type="transmembrane region" description="Helical" evidence="3">
    <location>
        <begin position="330"/>
        <end position="348"/>
    </location>
</feature>
<dbReference type="Gene3D" id="1.20.1250.20">
    <property type="entry name" value="MFS general substrate transporter like domains"/>
    <property type="match status" value="2"/>
</dbReference>
<protein>
    <submittedName>
        <fullName evidence="4">MFS transporter</fullName>
    </submittedName>
</protein>
<comment type="subcellular location">
    <subcellularLocation>
        <location evidence="1">Cell membrane</location>
        <topology evidence="1">Multi-pass membrane protein</topology>
    </subcellularLocation>
</comment>
<dbReference type="AlphaFoldDB" id="A0A3E2B5Q1"/>
<organism evidence="4 5">
    <name type="scientific">Evtepia gabavorous</name>
    <dbReference type="NCBI Taxonomy" id="2211183"/>
    <lineage>
        <taxon>Bacteria</taxon>
        <taxon>Bacillati</taxon>
        <taxon>Bacillota</taxon>
        <taxon>Clostridia</taxon>
        <taxon>Eubacteriales</taxon>
        <taxon>Evtepia</taxon>
    </lineage>
</organism>
<name>A0A3E2B5Q1_9FIRM</name>
<accession>A0A3E2B5Q1</accession>
<feature type="region of interest" description="Disordered" evidence="2">
    <location>
        <begin position="61"/>
        <end position="105"/>
    </location>
</feature>
<feature type="transmembrane region" description="Helical" evidence="3">
    <location>
        <begin position="461"/>
        <end position="478"/>
    </location>
</feature>
<keyword evidence="3" id="KW-1133">Transmembrane helix</keyword>
<feature type="transmembrane region" description="Helical" evidence="3">
    <location>
        <begin position="240"/>
        <end position="260"/>
    </location>
</feature>
<evidence type="ECO:0000256" key="1">
    <source>
        <dbReference type="ARBA" id="ARBA00004651"/>
    </source>
</evidence>
<keyword evidence="3" id="KW-0812">Transmembrane</keyword>
<dbReference type="OrthoDB" id="182417at2"/>
<feature type="transmembrane region" description="Helical" evidence="3">
    <location>
        <begin position="152"/>
        <end position="172"/>
    </location>
</feature>
<dbReference type="EMBL" id="QQRQ01000002">
    <property type="protein sequence ID" value="RFT07372.1"/>
    <property type="molecule type" value="Genomic_DNA"/>
</dbReference>
<feature type="transmembrane region" description="Helical" evidence="3">
    <location>
        <begin position="179"/>
        <end position="199"/>
    </location>
</feature>
<evidence type="ECO:0000313" key="4">
    <source>
        <dbReference type="EMBL" id="RFT07372.1"/>
    </source>
</evidence>
<keyword evidence="3" id="KW-0472">Membrane</keyword>
<proteinExistence type="predicted"/>
<feature type="transmembrane region" description="Helical" evidence="3">
    <location>
        <begin position="484"/>
        <end position="506"/>
    </location>
</feature>
<feature type="transmembrane region" description="Helical" evidence="3">
    <location>
        <begin position="395"/>
        <end position="415"/>
    </location>
</feature>
<sequence length="513" mass="54172">MSIPWDLALIPRRWTCGGCCAGRSGSGPPTGTCGFLSRSVSPLRPNAPCWRPTMPSACPWDSGSRGRGTIGPFMKRQSRRLDGGSRRKEEPARGSRRTGPPEEGEMGMRKIHYGWVICVTCTLLLFVTMGTVSNGFSIYLPYIMAERGLTHAQTSSLVTLRCLVAFVAMLLIGGYYRKVSLRVGTGLAVCCAGLAFWLYSAAETYPLFCVGAAVSGISYGLGSMIPVSILINRWFDQHRALALSICASGSGIATIVLPPVTTHLVERFSMSAAFRMGGAAILVCAGVVLLVLRNDPREKGLRPCGQTEIPPEAPATAVSPSQGALGRRTWILLGCASLFMGAVANPGFSHLSVLYTTEGFAPATVALMISGTGVMITVGKLLYGETTDRIGGRGSCLLFGGVLLAGHLLCCLAFVQSTALSVVNVLCLGLGYPIATMGPSVWSNDLAAPEQYPVVVRRLQVIYAGGALLFASLPGLLADRLGGYIPAYLLFSAIIALTLLCIALAYRSGGGDR</sequence>
<evidence type="ECO:0000313" key="5">
    <source>
        <dbReference type="Proteomes" id="UP000260649"/>
    </source>
</evidence>
<dbReference type="Pfam" id="PF07690">
    <property type="entry name" value="MFS_1"/>
    <property type="match status" value="1"/>
</dbReference>
<dbReference type="InterPro" id="IPR050327">
    <property type="entry name" value="Proton-linked_MCT"/>
</dbReference>
<comment type="caution">
    <text evidence="4">The sequence shown here is derived from an EMBL/GenBank/DDBJ whole genome shotgun (WGS) entry which is preliminary data.</text>
</comment>
<dbReference type="GO" id="GO:0005886">
    <property type="term" value="C:plasma membrane"/>
    <property type="evidence" value="ECO:0007669"/>
    <property type="project" value="UniProtKB-SubCell"/>
</dbReference>
<evidence type="ECO:0000256" key="2">
    <source>
        <dbReference type="SAM" id="MobiDB-lite"/>
    </source>
</evidence>
<dbReference type="GO" id="GO:0022857">
    <property type="term" value="F:transmembrane transporter activity"/>
    <property type="evidence" value="ECO:0007669"/>
    <property type="project" value="InterPro"/>
</dbReference>
<reference evidence="4 5" key="1">
    <citation type="submission" date="2018-07" db="EMBL/GenBank/DDBJ databases">
        <title>GABA Modulating Bacteria of the Human Gut Microbiota.</title>
        <authorList>
            <person name="Strandwitz P."/>
            <person name="Kim K.H."/>
            <person name="Terekhova D."/>
            <person name="Liu J.K."/>
            <person name="Sharma A."/>
            <person name="Levering J."/>
            <person name="Mcdonald D."/>
            <person name="Dietrich D."/>
            <person name="Ramadhar T.R."/>
            <person name="Lekbua A."/>
            <person name="Mroue N."/>
            <person name="Liston C."/>
            <person name="Stewart E.J."/>
            <person name="Dubin M.J."/>
            <person name="Zengler K."/>
            <person name="Knight R."/>
            <person name="Gilbert J.A."/>
            <person name="Clardy J."/>
            <person name="Lewis K."/>
        </authorList>
    </citation>
    <scope>NUCLEOTIDE SEQUENCE [LARGE SCALE GENOMIC DNA]</scope>
    <source>
        <strain evidence="4 5">KLE1738</strain>
    </source>
</reference>
<dbReference type="PANTHER" id="PTHR11360">
    <property type="entry name" value="MONOCARBOXYLATE TRANSPORTER"/>
    <property type="match status" value="1"/>
</dbReference>
<evidence type="ECO:0000256" key="3">
    <source>
        <dbReference type="SAM" id="Phobius"/>
    </source>
</evidence>
<feature type="transmembrane region" description="Helical" evidence="3">
    <location>
        <begin position="205"/>
        <end position="231"/>
    </location>
</feature>